<feature type="domain" description="Glycosyltransferase subfamily 4-like N-terminal" evidence="1">
    <location>
        <begin position="65"/>
        <end position="169"/>
    </location>
</feature>
<accession>F8FB79</accession>
<dbReference type="PANTHER" id="PTHR12526:SF572">
    <property type="entry name" value="BLL5144 PROTEIN"/>
    <property type="match status" value="1"/>
</dbReference>
<dbReference type="InterPro" id="IPR028098">
    <property type="entry name" value="Glyco_trans_4-like_N"/>
</dbReference>
<evidence type="ECO:0000259" key="1">
    <source>
        <dbReference type="Pfam" id="PF13439"/>
    </source>
</evidence>
<dbReference type="PATRIC" id="fig|1036673.3.peg.3210"/>
<dbReference type="HOGENOM" id="CLU_009583_14_4_9"/>
<dbReference type="Pfam" id="PF13692">
    <property type="entry name" value="Glyco_trans_1_4"/>
    <property type="match status" value="1"/>
</dbReference>
<dbReference type="PANTHER" id="PTHR12526">
    <property type="entry name" value="GLYCOSYLTRANSFERASE"/>
    <property type="match status" value="1"/>
</dbReference>
<dbReference type="EMBL" id="CP002869">
    <property type="protein sequence ID" value="AEI42046.1"/>
    <property type="molecule type" value="Genomic_DNA"/>
</dbReference>
<organism evidence="2 3">
    <name type="scientific">Paenibacillus mucilaginosus (strain KNP414)</name>
    <dbReference type="NCBI Taxonomy" id="1036673"/>
    <lineage>
        <taxon>Bacteria</taxon>
        <taxon>Bacillati</taxon>
        <taxon>Bacillota</taxon>
        <taxon>Bacilli</taxon>
        <taxon>Bacillales</taxon>
        <taxon>Paenibacillaceae</taxon>
        <taxon>Paenibacillus</taxon>
    </lineage>
</organism>
<proteinExistence type="predicted"/>
<dbReference type="GO" id="GO:0016740">
    <property type="term" value="F:transferase activity"/>
    <property type="evidence" value="ECO:0007669"/>
    <property type="project" value="UniProtKB-KW"/>
</dbReference>
<reference evidence="2 3" key="2">
    <citation type="journal article" date="2013" name="Genome Announc.">
        <title>Genome Sequence of Growth-Improving Paenibacillus mucilaginosus Strain KNP414.</title>
        <authorList>
            <person name="Lu J.J."/>
            <person name="Wang J.F."/>
            <person name="Hu X.F."/>
        </authorList>
    </citation>
    <scope>NUCLEOTIDE SEQUENCE [LARGE SCALE GENOMIC DNA]</scope>
    <source>
        <strain evidence="2 3">KNP414</strain>
    </source>
</reference>
<name>F8FB79_PAEMK</name>
<dbReference type="AlphaFoldDB" id="F8FB79"/>
<dbReference type="Proteomes" id="UP000006620">
    <property type="component" value="Chromosome"/>
</dbReference>
<dbReference type="SUPFAM" id="SSF53756">
    <property type="entry name" value="UDP-Glycosyltransferase/glycogen phosphorylase"/>
    <property type="match status" value="1"/>
</dbReference>
<dbReference type="Gene3D" id="3.40.50.2000">
    <property type="entry name" value="Glycogen Phosphorylase B"/>
    <property type="match status" value="2"/>
</dbReference>
<evidence type="ECO:0000313" key="2">
    <source>
        <dbReference type="EMBL" id="AEI42046.1"/>
    </source>
</evidence>
<sequence length="387" mass="43512">MSRIAYLSTYIPKKCGLATYTHHLRQSIRAAKGWKGVDPVLAVTDAADTLPAADPAVWLLAKGEKAAYRKAAEKLNNSDVSVVSLQHEFGIFGGEAGRHVLEFVRHLDKPLVTTFHTVFEHPQEPYRSIQQELAERSDRIVVMNQRAVGYLQKAFGVLESRIRFIPHGTPVPLQGARETFRREAGWTDRKVLMTFGLLGRGKGLEMVLRALPAVVREVPETLYAIVGQTHPEVRRHEGEAYREELQEMVHSLGLGGHVVMIDRYLDEPELVRHLMACDLYLTPYPGMEQITSGTLAYAVGLGRPVLSTPYSYARDLLQPHGELLIPYGDEAQWSSRIVKLLTEPGSLQQWEQTIEEIGAGMRWPQVGREHLELFREAAEELPVRQAT</sequence>
<evidence type="ECO:0000313" key="3">
    <source>
        <dbReference type="Proteomes" id="UP000006620"/>
    </source>
</evidence>
<dbReference type="Pfam" id="PF13439">
    <property type="entry name" value="Glyco_transf_4"/>
    <property type="match status" value="1"/>
</dbReference>
<keyword evidence="2" id="KW-0808">Transferase</keyword>
<dbReference type="KEGG" id="pms:KNP414_03488"/>
<reference evidence="3" key="1">
    <citation type="submission" date="2011-06" db="EMBL/GenBank/DDBJ databases">
        <title>Complete genome sequence of Paenibacillus mucilaginosus KNP414.</title>
        <authorList>
            <person name="Wang J."/>
            <person name="Hu S."/>
            <person name="Hu X."/>
            <person name="Zhang B."/>
            <person name="Dong D."/>
            <person name="Zhang S."/>
            <person name="Zhao K."/>
            <person name="Wu D."/>
        </authorList>
    </citation>
    <scope>NUCLEOTIDE SEQUENCE [LARGE SCALE GENOMIC DNA]</scope>
    <source>
        <strain evidence="3">KNP414</strain>
    </source>
</reference>
<dbReference type="RefSeq" id="WP_013917203.1">
    <property type="nucleotide sequence ID" value="NC_015690.1"/>
</dbReference>
<gene>
    <name evidence="2" type="ordered locus">KNP414_03488</name>
</gene>
<protein>
    <submittedName>
        <fullName evidence="2">Glycosyl transferase group 1</fullName>
    </submittedName>
</protein>